<accession>A0A443RT36</accession>
<dbReference type="GO" id="GO:0004567">
    <property type="term" value="F:beta-mannosidase activity"/>
    <property type="evidence" value="ECO:0007669"/>
    <property type="project" value="TreeGrafter"/>
</dbReference>
<evidence type="ECO:0000313" key="2">
    <source>
        <dbReference type="EMBL" id="RWS18453.1"/>
    </source>
</evidence>
<name>A0A443RT36_9ACAR</name>
<keyword evidence="1" id="KW-0326">Glycosidase</keyword>
<dbReference type="EMBL" id="NCKV01039427">
    <property type="protein sequence ID" value="RWS18453.1"/>
    <property type="molecule type" value="Genomic_DNA"/>
</dbReference>
<feature type="non-terminal residue" evidence="2">
    <location>
        <position position="1"/>
    </location>
</feature>
<comment type="caution">
    <text evidence="2">The sequence shown here is derived from an EMBL/GenBank/DDBJ whole genome shotgun (WGS) entry which is preliminary data.</text>
</comment>
<dbReference type="STRING" id="299467.A0A443RT36"/>
<keyword evidence="1" id="KW-0378">Hydrolase</keyword>
<keyword evidence="3" id="KW-1185">Reference proteome</keyword>
<evidence type="ECO:0000313" key="3">
    <source>
        <dbReference type="Proteomes" id="UP000288716"/>
    </source>
</evidence>
<dbReference type="AlphaFoldDB" id="A0A443RT36"/>
<dbReference type="PANTHER" id="PTHR43730:SF1">
    <property type="entry name" value="BETA-MANNOSIDASE"/>
    <property type="match status" value="1"/>
</dbReference>
<dbReference type="VEuPathDB" id="VectorBase:LDEU013587"/>
<sequence length="226" mass="26174">DYIKLYIDTIRPIVMHEDSSRVFLSSSPSNGLETEKEGWISSYPQNPKYGDVHFYTYSGNTWDWTLYPSAKFVSEYGFQSFPSIQTMSKAFALSEITYPLNEKVSKRQHSPNGFAVDAMIKTHFHLPAAGGMQRYHEFAFLSQAVQAMSIKTETEFYRRNRNLTSSGLGLTMGALYWQLNDVWQAPSWSSIEYPLKWKMLHYYVKNMFQPVLVSSFLENNEQLSEC</sequence>
<dbReference type="SUPFAM" id="SSF51445">
    <property type="entry name" value="(Trans)glycosidases"/>
    <property type="match status" value="1"/>
</dbReference>
<proteinExistence type="predicted"/>
<dbReference type="Gene3D" id="3.20.20.80">
    <property type="entry name" value="Glycosidases"/>
    <property type="match status" value="1"/>
</dbReference>
<reference evidence="2 3" key="1">
    <citation type="journal article" date="2018" name="Gigascience">
        <title>Genomes of trombidid mites reveal novel predicted allergens and laterally-transferred genes associated with secondary metabolism.</title>
        <authorList>
            <person name="Dong X."/>
            <person name="Chaisiri K."/>
            <person name="Xia D."/>
            <person name="Armstrong S.D."/>
            <person name="Fang Y."/>
            <person name="Donnelly M.J."/>
            <person name="Kadowaki T."/>
            <person name="McGarry J.W."/>
            <person name="Darby A.C."/>
            <person name="Makepeace B.L."/>
        </authorList>
    </citation>
    <scope>NUCLEOTIDE SEQUENCE [LARGE SCALE GENOMIC DNA]</scope>
    <source>
        <strain evidence="2">UoL-UT</strain>
    </source>
</reference>
<dbReference type="Proteomes" id="UP000288716">
    <property type="component" value="Unassembled WGS sequence"/>
</dbReference>
<gene>
    <name evidence="2" type="ORF">B4U80_07537</name>
</gene>
<dbReference type="PANTHER" id="PTHR43730">
    <property type="entry name" value="BETA-MANNOSIDASE"/>
    <property type="match status" value="1"/>
</dbReference>
<dbReference type="InterPro" id="IPR017853">
    <property type="entry name" value="GH"/>
</dbReference>
<dbReference type="InterPro" id="IPR050887">
    <property type="entry name" value="Beta-mannosidase_GH2"/>
</dbReference>
<organism evidence="2 3">
    <name type="scientific">Leptotrombidium deliense</name>
    <dbReference type="NCBI Taxonomy" id="299467"/>
    <lineage>
        <taxon>Eukaryota</taxon>
        <taxon>Metazoa</taxon>
        <taxon>Ecdysozoa</taxon>
        <taxon>Arthropoda</taxon>
        <taxon>Chelicerata</taxon>
        <taxon>Arachnida</taxon>
        <taxon>Acari</taxon>
        <taxon>Acariformes</taxon>
        <taxon>Trombidiformes</taxon>
        <taxon>Prostigmata</taxon>
        <taxon>Anystina</taxon>
        <taxon>Parasitengona</taxon>
        <taxon>Trombiculoidea</taxon>
        <taxon>Trombiculidae</taxon>
        <taxon>Leptotrombidium</taxon>
    </lineage>
</organism>
<protein>
    <submittedName>
        <fullName evidence="2">Beta-mannosidase-like protein</fullName>
    </submittedName>
</protein>
<dbReference type="GO" id="GO:0006516">
    <property type="term" value="P:glycoprotein catabolic process"/>
    <property type="evidence" value="ECO:0007669"/>
    <property type="project" value="TreeGrafter"/>
</dbReference>
<dbReference type="OrthoDB" id="2866996at2759"/>
<evidence type="ECO:0000256" key="1">
    <source>
        <dbReference type="ARBA" id="ARBA00023295"/>
    </source>
</evidence>